<name>A0A841ERN4_9BACT</name>
<reference evidence="1 2" key="1">
    <citation type="submission" date="2020-08" db="EMBL/GenBank/DDBJ databases">
        <title>Functional genomics of gut bacteria from endangered species of beetles.</title>
        <authorList>
            <person name="Carlos-Shanley C."/>
        </authorList>
    </citation>
    <scope>NUCLEOTIDE SEQUENCE [LARGE SCALE GENOMIC DNA]</scope>
    <source>
        <strain evidence="1 2">S00070</strain>
    </source>
</reference>
<accession>A0A841ERN4</accession>
<dbReference type="EMBL" id="JACHKT010000009">
    <property type="protein sequence ID" value="MBB6002920.1"/>
    <property type="molecule type" value="Genomic_DNA"/>
</dbReference>
<protein>
    <submittedName>
        <fullName evidence="1">Uncharacterized protein</fullName>
    </submittedName>
</protein>
<dbReference type="AlphaFoldDB" id="A0A841ERN4"/>
<comment type="caution">
    <text evidence="1">The sequence shown here is derived from an EMBL/GenBank/DDBJ whole genome shotgun (WGS) entry which is preliminary data.</text>
</comment>
<organism evidence="1 2">
    <name type="scientific">Arcicella rosea</name>
    <dbReference type="NCBI Taxonomy" id="502909"/>
    <lineage>
        <taxon>Bacteria</taxon>
        <taxon>Pseudomonadati</taxon>
        <taxon>Bacteroidota</taxon>
        <taxon>Cytophagia</taxon>
        <taxon>Cytophagales</taxon>
        <taxon>Flectobacillaceae</taxon>
        <taxon>Arcicella</taxon>
    </lineage>
</organism>
<gene>
    <name evidence="1" type="ORF">HNP25_001572</name>
</gene>
<evidence type="ECO:0000313" key="1">
    <source>
        <dbReference type="EMBL" id="MBB6002920.1"/>
    </source>
</evidence>
<dbReference type="RefSeq" id="WP_184132869.1">
    <property type="nucleotide sequence ID" value="NZ_JACHKT010000009.1"/>
</dbReference>
<evidence type="ECO:0000313" key="2">
    <source>
        <dbReference type="Proteomes" id="UP000524404"/>
    </source>
</evidence>
<sequence>MIFTPKESLLNSFLMVYFYTIENILNHSPNRLSDLKFQSEEANTDEHLKIYFHDFLSTHCDILESKLKHLIIKIDTEEHLIDIESLKKYKIIDVLLPEQLTFEQKKRISESKKSFYTNPDLYLKITDGINIYFESVELKSTKDDTIPGSSIQQVSPYEWVIFIKRGKEKVTVATGFYINTITEKLPFPDRSPRPQVGFKTLLAWNKEYRKVENDTLTIESITDINKDKIKLLTDWQDYLSSEWLEIILSVDKKKNEKWFNNTIRKLALKLLEHNDRMTENEKETLRYNLLKLIE</sequence>
<keyword evidence="2" id="KW-1185">Reference proteome</keyword>
<proteinExistence type="predicted"/>
<dbReference type="Proteomes" id="UP000524404">
    <property type="component" value="Unassembled WGS sequence"/>
</dbReference>